<evidence type="ECO:0000256" key="21">
    <source>
        <dbReference type="ARBA" id="ARBA00032361"/>
    </source>
</evidence>
<evidence type="ECO:0000256" key="24">
    <source>
        <dbReference type="ARBA" id="ARBA00042224"/>
    </source>
</evidence>
<feature type="transmembrane region" description="Helical" evidence="27">
    <location>
        <begin position="285"/>
        <end position="305"/>
    </location>
</feature>
<evidence type="ECO:0000256" key="2">
    <source>
        <dbReference type="ARBA" id="ARBA00004141"/>
    </source>
</evidence>
<evidence type="ECO:0000256" key="25">
    <source>
        <dbReference type="RuleBase" id="RU003750"/>
    </source>
</evidence>
<evidence type="ECO:0000256" key="16">
    <source>
        <dbReference type="ARBA" id="ARBA00023136"/>
    </source>
</evidence>
<dbReference type="InterPro" id="IPR048254">
    <property type="entry name" value="CDP_ALCOHOL_P_TRANSF_CS"/>
</dbReference>
<evidence type="ECO:0000256" key="26">
    <source>
        <dbReference type="SAM" id="MobiDB-lite"/>
    </source>
</evidence>
<keyword evidence="13" id="KW-0694">RNA-binding</keyword>
<evidence type="ECO:0000256" key="13">
    <source>
        <dbReference type="ARBA" id="ARBA00022884"/>
    </source>
</evidence>
<evidence type="ECO:0000256" key="18">
    <source>
        <dbReference type="ARBA" id="ARBA00023242"/>
    </source>
</evidence>
<keyword evidence="15" id="KW-0443">Lipid metabolism</keyword>
<comment type="catalytic activity">
    <reaction evidence="1">
        <text>a CDP-1,2-diacyl-sn-glycerol + L-serine = a 1,2-diacyl-sn-glycero-3-phospho-L-serine + CMP + H(+)</text>
        <dbReference type="Rhea" id="RHEA:16913"/>
        <dbReference type="ChEBI" id="CHEBI:15378"/>
        <dbReference type="ChEBI" id="CHEBI:33384"/>
        <dbReference type="ChEBI" id="CHEBI:57262"/>
        <dbReference type="ChEBI" id="CHEBI:58332"/>
        <dbReference type="ChEBI" id="CHEBI:60377"/>
        <dbReference type="EC" id="2.7.8.8"/>
    </reaction>
</comment>
<evidence type="ECO:0000256" key="23">
    <source>
        <dbReference type="ARBA" id="ARBA00040068"/>
    </source>
</evidence>
<comment type="subcellular location">
    <subcellularLocation>
        <location evidence="3">Endomembrane system</location>
    </subcellularLocation>
    <subcellularLocation>
        <location evidence="2">Membrane</location>
        <topology evidence="2">Multi-pass membrane protein</topology>
    </subcellularLocation>
    <subcellularLocation>
        <location evidence="4">Nucleus</location>
        <location evidence="4">Nucleolus</location>
    </subcellularLocation>
</comment>
<dbReference type="Gene3D" id="1.20.120.1760">
    <property type="match status" value="1"/>
</dbReference>
<evidence type="ECO:0000256" key="17">
    <source>
        <dbReference type="ARBA" id="ARBA00023209"/>
    </source>
</evidence>
<feature type="transmembrane region" description="Helical" evidence="27">
    <location>
        <begin position="446"/>
        <end position="470"/>
    </location>
</feature>
<dbReference type="Pfam" id="PF04410">
    <property type="entry name" value="Gar1"/>
    <property type="match status" value="1"/>
</dbReference>
<evidence type="ECO:0000313" key="29">
    <source>
        <dbReference type="Proteomes" id="UP001345013"/>
    </source>
</evidence>
<feature type="transmembrane region" description="Helical" evidence="27">
    <location>
        <begin position="420"/>
        <end position="440"/>
    </location>
</feature>
<dbReference type="EC" id="2.7.8.8" evidence="6"/>
<feature type="region of interest" description="Disordered" evidence="26">
    <location>
        <begin position="1"/>
        <end position="38"/>
    </location>
</feature>
<comment type="similarity">
    <text evidence="22">Belongs to the GAR1 family.</text>
</comment>
<dbReference type="Gene3D" id="2.40.10.230">
    <property type="entry name" value="Probable tRNA pseudouridine synthase domain"/>
    <property type="match status" value="1"/>
</dbReference>
<evidence type="ECO:0000256" key="5">
    <source>
        <dbReference type="ARBA" id="ARBA00010441"/>
    </source>
</evidence>
<evidence type="ECO:0000256" key="11">
    <source>
        <dbReference type="ARBA" id="ARBA00022679"/>
    </source>
</evidence>
<evidence type="ECO:0000256" key="3">
    <source>
        <dbReference type="ARBA" id="ARBA00004308"/>
    </source>
</evidence>
<dbReference type="Pfam" id="PF01066">
    <property type="entry name" value="CDP-OH_P_transf"/>
    <property type="match status" value="1"/>
</dbReference>
<dbReference type="InterPro" id="IPR038664">
    <property type="entry name" value="Gar1/Naf1_Cbf5-bd_sf"/>
</dbReference>
<dbReference type="SUPFAM" id="SSF50447">
    <property type="entry name" value="Translation proteins"/>
    <property type="match status" value="1"/>
</dbReference>
<gene>
    <name evidence="28" type="ORF">LTR24_008261</name>
</gene>
<evidence type="ECO:0000256" key="15">
    <source>
        <dbReference type="ARBA" id="ARBA00023098"/>
    </source>
</evidence>
<evidence type="ECO:0000256" key="9">
    <source>
        <dbReference type="ARBA" id="ARBA00022517"/>
    </source>
</evidence>
<evidence type="ECO:0000256" key="1">
    <source>
        <dbReference type="ARBA" id="ARBA00000287"/>
    </source>
</evidence>
<dbReference type="Proteomes" id="UP001345013">
    <property type="component" value="Unassembled WGS sequence"/>
</dbReference>
<feature type="compositionally biased region" description="Gly residues" evidence="26">
    <location>
        <begin position="7"/>
        <end position="32"/>
    </location>
</feature>
<dbReference type="PROSITE" id="PS00379">
    <property type="entry name" value="CDP_ALCOHOL_P_TRANSF"/>
    <property type="match status" value="1"/>
</dbReference>
<dbReference type="InterPro" id="IPR000462">
    <property type="entry name" value="CDP-OH_P_trans"/>
</dbReference>
<dbReference type="PANTHER" id="PTHR23237">
    <property type="entry name" value="NUCLEOLAR PROTEIN FAMILY A MEMBER 1 SNORNP PROTEIN GAR1"/>
    <property type="match status" value="1"/>
</dbReference>
<dbReference type="InterPro" id="IPR004533">
    <property type="entry name" value="CDP-diaglyc--ser_O-PTrfase"/>
</dbReference>
<feature type="transmembrane region" description="Helical" evidence="27">
    <location>
        <begin position="317"/>
        <end position="334"/>
    </location>
</feature>
<keyword evidence="11 25" id="KW-0808">Transferase</keyword>
<evidence type="ECO:0000256" key="8">
    <source>
        <dbReference type="ARBA" id="ARBA00022516"/>
    </source>
</evidence>
<keyword evidence="10" id="KW-0698">rRNA processing</keyword>
<evidence type="ECO:0000256" key="12">
    <source>
        <dbReference type="ARBA" id="ARBA00022692"/>
    </source>
</evidence>
<name>A0ABR0K0K3_9EURO</name>
<keyword evidence="8" id="KW-0444">Lipid biosynthesis</keyword>
<dbReference type="NCBIfam" id="TIGR00473">
    <property type="entry name" value="pssA"/>
    <property type="match status" value="1"/>
</dbReference>
<organism evidence="28 29">
    <name type="scientific">Lithohypha guttulata</name>
    <dbReference type="NCBI Taxonomy" id="1690604"/>
    <lineage>
        <taxon>Eukaryota</taxon>
        <taxon>Fungi</taxon>
        <taxon>Dikarya</taxon>
        <taxon>Ascomycota</taxon>
        <taxon>Pezizomycotina</taxon>
        <taxon>Eurotiomycetes</taxon>
        <taxon>Chaetothyriomycetidae</taxon>
        <taxon>Chaetothyriales</taxon>
        <taxon>Trichomeriaceae</taxon>
        <taxon>Lithohypha</taxon>
    </lineage>
</organism>
<evidence type="ECO:0000256" key="4">
    <source>
        <dbReference type="ARBA" id="ARBA00004604"/>
    </source>
</evidence>
<evidence type="ECO:0000256" key="19">
    <source>
        <dbReference type="ARBA" id="ARBA00023264"/>
    </source>
</evidence>
<dbReference type="InterPro" id="IPR007504">
    <property type="entry name" value="H/ACA_rnp_Gar1/Naf1"/>
</dbReference>
<feature type="transmembrane region" description="Helical" evidence="27">
    <location>
        <begin position="380"/>
        <end position="399"/>
    </location>
</feature>
<dbReference type="InterPro" id="IPR009000">
    <property type="entry name" value="Transl_B-barrel_sf"/>
</dbReference>
<evidence type="ECO:0000256" key="10">
    <source>
        <dbReference type="ARBA" id="ARBA00022552"/>
    </source>
</evidence>
<keyword evidence="17" id="KW-0594">Phospholipid biosynthesis</keyword>
<sequence>MSFRGNSRGGGRGGGGFGGRGGSFAGRGGRGGFQPQSFGPPAQVFEMGSFVHACEGEMICESINPKIPYFNAPIYLENKTAIGKVDEILGPINQVYFTIKPQEGIQATSFKAGDKFYIGGDKLLPLEKFLPKPKPGSLGSRSPQVQVEVAEEGLEGLELDGVLPEEEGLLSEVLHEVEEALEAHQEEEVVLGGALLEAEEVALVVEEEVVGGLQFILSPGAEAASTKPVHINILLRDANMSQRRGVTSAEQAETKVKPQGPAQDKQAILLAQDAGHFSLIKALHLADAITLMNGFCGFMAVLSAMRYCLGDPSELTNLYLAFFFMPFGLFFDLFDGKVARWRKKSSLMGQELDSLADLISFGVAPASIGFAVGFRTFTDQILLSFYVLCGLTRLARFNVTVSMLPKDATGKSKYFEGTPIPFACLTSSAIMVTFTVMDMIHDKLPFGTALAGTALEFHPAAAIFIINGILMTSRTIHVPKP</sequence>
<dbReference type="InterPro" id="IPR043130">
    <property type="entry name" value="CDP-OH_PTrfase_TM_dom"/>
</dbReference>
<keyword evidence="14 27" id="KW-1133">Transmembrane helix</keyword>
<comment type="caution">
    <text evidence="28">The sequence shown here is derived from an EMBL/GenBank/DDBJ whole genome shotgun (WGS) entry which is preliminary data.</text>
</comment>
<evidence type="ECO:0000256" key="22">
    <source>
        <dbReference type="ARBA" id="ARBA00038293"/>
    </source>
</evidence>
<keyword evidence="18" id="KW-0539">Nucleus</keyword>
<feature type="transmembrane region" description="Helical" evidence="27">
    <location>
        <begin position="355"/>
        <end position="374"/>
    </location>
</feature>
<dbReference type="PANTHER" id="PTHR23237:SF6">
    <property type="entry name" value="H_ACA RIBONUCLEOPROTEIN COMPLEX SUBUNIT 1"/>
    <property type="match status" value="1"/>
</dbReference>
<keyword evidence="9" id="KW-0690">Ribosome biogenesis</keyword>
<dbReference type="EMBL" id="JAVRRG010000139">
    <property type="protein sequence ID" value="KAK5081401.1"/>
    <property type="molecule type" value="Genomic_DNA"/>
</dbReference>
<proteinExistence type="inferred from homology"/>
<keyword evidence="19" id="KW-1208">Phospholipid metabolism</keyword>
<reference evidence="28 29" key="1">
    <citation type="submission" date="2023-08" db="EMBL/GenBank/DDBJ databases">
        <title>Black Yeasts Isolated from many extreme environments.</title>
        <authorList>
            <person name="Coleine C."/>
            <person name="Stajich J.E."/>
            <person name="Selbmann L."/>
        </authorList>
    </citation>
    <scope>NUCLEOTIDE SEQUENCE [LARGE SCALE GENOMIC DNA]</scope>
    <source>
        <strain evidence="28 29">CCFEE 5885</strain>
    </source>
</reference>
<keyword evidence="29" id="KW-1185">Reference proteome</keyword>
<keyword evidence="12 27" id="KW-0812">Transmembrane</keyword>
<protein>
    <recommendedName>
        <fullName evidence="7">CDP-diacylglycerol--serine O-phosphatidyltransferase</fullName>
        <ecNumber evidence="6">2.7.8.8</ecNumber>
    </recommendedName>
    <alternativeName>
        <fullName evidence="23">H/ACA ribonucleoprotein complex subunit GAR1</fullName>
    </alternativeName>
    <alternativeName>
        <fullName evidence="21">Phosphatidylserine synthase</fullName>
    </alternativeName>
    <alternativeName>
        <fullName evidence="24">snoRNP protein GAR1</fullName>
    </alternativeName>
</protein>
<accession>A0ABR0K0K3</accession>
<evidence type="ECO:0000256" key="14">
    <source>
        <dbReference type="ARBA" id="ARBA00022989"/>
    </source>
</evidence>
<keyword evidence="16 27" id="KW-0472">Membrane</keyword>
<evidence type="ECO:0000256" key="7">
    <source>
        <dbReference type="ARBA" id="ARBA00017171"/>
    </source>
</evidence>
<evidence type="ECO:0000313" key="28">
    <source>
        <dbReference type="EMBL" id="KAK5081401.1"/>
    </source>
</evidence>
<evidence type="ECO:0000256" key="6">
    <source>
        <dbReference type="ARBA" id="ARBA00013174"/>
    </source>
</evidence>
<evidence type="ECO:0000256" key="20">
    <source>
        <dbReference type="ARBA" id="ARBA00023274"/>
    </source>
</evidence>
<evidence type="ECO:0000256" key="27">
    <source>
        <dbReference type="SAM" id="Phobius"/>
    </source>
</evidence>
<keyword evidence="20" id="KW-0687">Ribonucleoprotein</keyword>
<comment type="similarity">
    <text evidence="5 25">Belongs to the CDP-alcohol phosphatidyltransferase class-I family.</text>
</comment>